<dbReference type="EMBL" id="QZEW01000028">
    <property type="protein sequence ID" value="RJL18074.1"/>
    <property type="molecule type" value="Genomic_DNA"/>
</dbReference>
<sequence length="74" mass="7959">MHMADIPTIFHAVTEPAARGFAAQPARNTPDGHAAFQQAVQDFAGSQLEWELLVTHPGRYGQWDAAIFVPATGA</sequence>
<evidence type="ECO:0000313" key="1">
    <source>
        <dbReference type="EMBL" id="RJL18074.1"/>
    </source>
</evidence>
<accession>A0A419A8F1</accession>
<evidence type="ECO:0000313" key="2">
    <source>
        <dbReference type="Proteomes" id="UP000283587"/>
    </source>
</evidence>
<organism evidence="1 2">
    <name type="scientific">Paracoccus siganidrum</name>
    <dbReference type="NCBI Taxonomy" id="1276757"/>
    <lineage>
        <taxon>Bacteria</taxon>
        <taxon>Pseudomonadati</taxon>
        <taxon>Pseudomonadota</taxon>
        <taxon>Alphaproteobacteria</taxon>
        <taxon>Rhodobacterales</taxon>
        <taxon>Paracoccaceae</taxon>
        <taxon>Paracoccus</taxon>
    </lineage>
</organism>
<dbReference type="AlphaFoldDB" id="A0A419A8F1"/>
<gene>
    <name evidence="1" type="ORF">D3P05_08225</name>
</gene>
<protein>
    <submittedName>
        <fullName evidence="1">Uncharacterized protein</fullName>
    </submittedName>
</protein>
<proteinExistence type="predicted"/>
<comment type="caution">
    <text evidence="1">The sequence shown here is derived from an EMBL/GenBank/DDBJ whole genome shotgun (WGS) entry which is preliminary data.</text>
</comment>
<dbReference type="Proteomes" id="UP000283587">
    <property type="component" value="Unassembled WGS sequence"/>
</dbReference>
<keyword evidence="2" id="KW-1185">Reference proteome</keyword>
<name>A0A419A8F1_9RHOB</name>
<reference evidence="2" key="1">
    <citation type="submission" date="2018-09" db="EMBL/GenBank/DDBJ databases">
        <title>Paracoccus onubensis nov. sp. a moderate halophilic bacterium isolated from Gruta de las Maravillas (Aracena, Spain).</title>
        <authorList>
            <person name="Jurado V."/>
            <person name="Gutierrez-Patricio S."/>
            <person name="Gonzalez-Pimentel J.L."/>
            <person name="Miller A.Z."/>
            <person name="Laiz L."/>
            <person name="Saiz-Jimenez C."/>
        </authorList>
    </citation>
    <scope>NUCLEOTIDE SEQUENCE [LARGE SCALE GENOMIC DNA]</scope>
    <source>
        <strain evidence="2">DSM 26381</strain>
    </source>
</reference>